<keyword evidence="1" id="KW-0805">Transcription regulation</keyword>
<dbReference type="PANTHER" id="PTHR40661:SF3">
    <property type="entry name" value="FELS-1 PROPHAGE TRANSCRIPTIONAL REGULATOR"/>
    <property type="match status" value="1"/>
</dbReference>
<dbReference type="InterPro" id="IPR001387">
    <property type="entry name" value="Cro/C1-type_HTH"/>
</dbReference>
<dbReference type="InterPro" id="IPR015927">
    <property type="entry name" value="Peptidase_S24_S26A/B/C"/>
</dbReference>
<dbReference type="InterPro" id="IPR036286">
    <property type="entry name" value="LexA/Signal_pep-like_sf"/>
</dbReference>
<dbReference type="Proteomes" id="UP001287445">
    <property type="component" value="Unassembled WGS sequence"/>
</dbReference>
<protein>
    <submittedName>
        <fullName evidence="5">S24 family peptidase</fullName>
    </submittedName>
</protein>
<evidence type="ECO:0000256" key="1">
    <source>
        <dbReference type="ARBA" id="ARBA00023015"/>
    </source>
</evidence>
<feature type="domain" description="HTH cro/C1-type" evidence="4">
    <location>
        <begin position="40"/>
        <end position="71"/>
    </location>
</feature>
<dbReference type="CDD" id="cd06529">
    <property type="entry name" value="S24_LexA-like"/>
    <property type="match status" value="1"/>
</dbReference>
<dbReference type="Pfam" id="PF00717">
    <property type="entry name" value="Peptidase_S24"/>
    <property type="match status" value="1"/>
</dbReference>
<name>A0AAJ2VAB0_DELAC</name>
<keyword evidence="3" id="KW-0804">Transcription</keyword>
<evidence type="ECO:0000313" key="6">
    <source>
        <dbReference type="Proteomes" id="UP001287445"/>
    </source>
</evidence>
<dbReference type="Gene3D" id="1.10.260.40">
    <property type="entry name" value="lambda repressor-like DNA-binding domains"/>
    <property type="match status" value="1"/>
</dbReference>
<dbReference type="InterPro" id="IPR039418">
    <property type="entry name" value="LexA-like"/>
</dbReference>
<dbReference type="RefSeq" id="WP_319076950.1">
    <property type="nucleotide sequence ID" value="NZ_JAWWMZ010000022.1"/>
</dbReference>
<evidence type="ECO:0000259" key="4">
    <source>
        <dbReference type="PROSITE" id="PS50943"/>
    </source>
</evidence>
<sequence length="236" mass="25546">MTPGDLLQALIKKSGLPSANALAKAISDSTGGAVGPGGVQSAISRMQKGNIPKTETLKPIANYFGLDAAAFQTDEAALKCATELGLVKQQADETEYAGRPRRQRGMVPIVGTAKMGPEGFYEEFSSIPGAGDGVVDYYSDNANAYGLRMRGMSMFPAIRDGWYVIVEPNDSVAEGEYILIKMRNGSKMVKELLFRRSDSIEVMSVNGGERMTIDLRDIEDYQPIGAVVPPSRWRMP</sequence>
<dbReference type="AlphaFoldDB" id="A0AAJ2VAB0"/>
<dbReference type="PROSITE" id="PS50943">
    <property type="entry name" value="HTH_CROC1"/>
    <property type="match status" value="1"/>
</dbReference>
<evidence type="ECO:0000256" key="3">
    <source>
        <dbReference type="ARBA" id="ARBA00023163"/>
    </source>
</evidence>
<comment type="caution">
    <text evidence="5">The sequence shown here is derived from an EMBL/GenBank/DDBJ whole genome shotgun (WGS) entry which is preliminary data.</text>
</comment>
<organism evidence="5 6">
    <name type="scientific">Delftia acidovorans</name>
    <name type="common">Pseudomonas acidovorans</name>
    <name type="synonym">Comamonas acidovorans</name>
    <dbReference type="NCBI Taxonomy" id="80866"/>
    <lineage>
        <taxon>Bacteria</taxon>
        <taxon>Pseudomonadati</taxon>
        <taxon>Pseudomonadota</taxon>
        <taxon>Betaproteobacteria</taxon>
        <taxon>Burkholderiales</taxon>
        <taxon>Comamonadaceae</taxon>
        <taxon>Delftia</taxon>
    </lineage>
</organism>
<keyword evidence="2" id="KW-0238">DNA-binding</keyword>
<proteinExistence type="predicted"/>
<dbReference type="EMBL" id="JAWWMZ010000022">
    <property type="protein sequence ID" value="MDX4957884.1"/>
    <property type="molecule type" value="Genomic_DNA"/>
</dbReference>
<evidence type="ECO:0000313" key="5">
    <source>
        <dbReference type="EMBL" id="MDX4957884.1"/>
    </source>
</evidence>
<dbReference type="GO" id="GO:0003677">
    <property type="term" value="F:DNA binding"/>
    <property type="evidence" value="ECO:0007669"/>
    <property type="project" value="UniProtKB-KW"/>
</dbReference>
<gene>
    <name evidence="5" type="ORF">SGN30_31070</name>
</gene>
<dbReference type="SUPFAM" id="SSF51306">
    <property type="entry name" value="LexA/Signal peptidase"/>
    <property type="match status" value="1"/>
</dbReference>
<dbReference type="Gene3D" id="2.10.109.10">
    <property type="entry name" value="Umud Fragment, subunit A"/>
    <property type="match status" value="1"/>
</dbReference>
<evidence type="ECO:0000256" key="2">
    <source>
        <dbReference type="ARBA" id="ARBA00023125"/>
    </source>
</evidence>
<reference evidence="5" key="1">
    <citation type="submission" date="2023-11" db="EMBL/GenBank/DDBJ databases">
        <title>Identification and selenium tolerance of Delftia acidovorans R3-25.</title>
        <authorList>
            <person name="Zhang S."/>
            <person name="Liu Y."/>
            <person name="Guo Y."/>
        </authorList>
    </citation>
    <scope>NUCLEOTIDE SEQUENCE</scope>
    <source>
        <strain evidence="5">R3-25</strain>
    </source>
</reference>
<dbReference type="PANTHER" id="PTHR40661">
    <property type="match status" value="1"/>
</dbReference>
<dbReference type="InterPro" id="IPR010982">
    <property type="entry name" value="Lambda_DNA-bd_dom_sf"/>
</dbReference>
<accession>A0AAJ2VAB0</accession>